<keyword evidence="1" id="KW-0805">Transcription regulation</keyword>
<evidence type="ECO:0000259" key="5">
    <source>
        <dbReference type="PROSITE" id="PS50043"/>
    </source>
</evidence>
<proteinExistence type="predicted"/>
<dbReference type="SUPFAM" id="SSF52172">
    <property type="entry name" value="CheY-like"/>
    <property type="match status" value="1"/>
</dbReference>
<dbReference type="PROSITE" id="PS50043">
    <property type="entry name" value="HTH_LUXR_2"/>
    <property type="match status" value="1"/>
</dbReference>
<evidence type="ECO:0000313" key="7">
    <source>
        <dbReference type="EMBL" id="MDP9973562.1"/>
    </source>
</evidence>
<comment type="caution">
    <text evidence="7">The sequence shown here is derived from an EMBL/GenBank/DDBJ whole genome shotgun (WGS) entry which is preliminary data.</text>
</comment>
<dbReference type="InterPro" id="IPR016032">
    <property type="entry name" value="Sig_transdc_resp-reg_C-effctor"/>
</dbReference>
<evidence type="ECO:0000256" key="4">
    <source>
        <dbReference type="PROSITE-ProRule" id="PRU00169"/>
    </source>
</evidence>
<dbReference type="PANTHER" id="PTHR43214">
    <property type="entry name" value="TWO-COMPONENT RESPONSE REGULATOR"/>
    <property type="match status" value="1"/>
</dbReference>
<dbReference type="Gene3D" id="1.10.10.10">
    <property type="entry name" value="Winged helix-like DNA-binding domain superfamily/Winged helix DNA-binding domain"/>
    <property type="match status" value="1"/>
</dbReference>
<dbReference type="Pfam" id="PF00072">
    <property type="entry name" value="Response_reg"/>
    <property type="match status" value="1"/>
</dbReference>
<evidence type="ECO:0000256" key="1">
    <source>
        <dbReference type="ARBA" id="ARBA00023015"/>
    </source>
</evidence>
<sequence length="237" mass="24815">MANQISAGSPAAGMRGGALVVEGSRGVSERMRRILATVAPGLQVAAASTQAEARFMLAAQAFSLMLVGMDGPDGDGAALIRHVRMAHPHIDAIAMSETDDDGLVGAAIAAGAVGYVLTEADDAELAFLLRSIERGGAPVDSRIARRILGLFAASAQPKPIAIHPVPASLAEGKPLLSPRELKVLRLIAQGWSNQQIAEAVSLSVNTIEFHAKNIYRKLSVKSRTQAVHQATQQGLFN</sequence>
<dbReference type="CDD" id="cd06170">
    <property type="entry name" value="LuxR_C_like"/>
    <property type="match status" value="1"/>
</dbReference>
<evidence type="ECO:0000256" key="3">
    <source>
        <dbReference type="ARBA" id="ARBA00023163"/>
    </source>
</evidence>
<feature type="domain" description="HTH luxR-type" evidence="5">
    <location>
        <begin position="169"/>
        <end position="234"/>
    </location>
</feature>
<dbReference type="EMBL" id="JAUSRV010000013">
    <property type="protein sequence ID" value="MDP9973562.1"/>
    <property type="molecule type" value="Genomic_DNA"/>
</dbReference>
<dbReference type="InterPro" id="IPR001789">
    <property type="entry name" value="Sig_transdc_resp-reg_receiver"/>
</dbReference>
<dbReference type="SMART" id="SM00421">
    <property type="entry name" value="HTH_LUXR"/>
    <property type="match status" value="1"/>
</dbReference>
<evidence type="ECO:0000256" key="2">
    <source>
        <dbReference type="ARBA" id="ARBA00023125"/>
    </source>
</evidence>
<dbReference type="GO" id="GO:0003677">
    <property type="term" value="F:DNA binding"/>
    <property type="evidence" value="ECO:0007669"/>
    <property type="project" value="UniProtKB-KW"/>
</dbReference>
<dbReference type="InterPro" id="IPR036388">
    <property type="entry name" value="WH-like_DNA-bd_sf"/>
</dbReference>
<dbReference type="Gene3D" id="3.40.50.2300">
    <property type="match status" value="1"/>
</dbReference>
<dbReference type="PROSITE" id="PS00622">
    <property type="entry name" value="HTH_LUXR_1"/>
    <property type="match status" value="1"/>
</dbReference>
<keyword evidence="3" id="KW-0804">Transcription</keyword>
<name>A0AAW8ELR4_VARPD</name>
<evidence type="ECO:0000259" key="6">
    <source>
        <dbReference type="PROSITE" id="PS50110"/>
    </source>
</evidence>
<dbReference type="GO" id="GO:0006355">
    <property type="term" value="P:regulation of DNA-templated transcription"/>
    <property type="evidence" value="ECO:0007669"/>
    <property type="project" value="InterPro"/>
</dbReference>
<dbReference type="PROSITE" id="PS50110">
    <property type="entry name" value="RESPONSE_REGULATORY"/>
    <property type="match status" value="1"/>
</dbReference>
<dbReference type="InterPro" id="IPR039420">
    <property type="entry name" value="WalR-like"/>
</dbReference>
<accession>A0AAW8ELR4</accession>
<dbReference type="InterPro" id="IPR011006">
    <property type="entry name" value="CheY-like_superfamily"/>
</dbReference>
<dbReference type="Pfam" id="PF00196">
    <property type="entry name" value="GerE"/>
    <property type="match status" value="1"/>
</dbReference>
<dbReference type="SUPFAM" id="SSF46894">
    <property type="entry name" value="C-terminal effector domain of the bipartite response regulators"/>
    <property type="match status" value="1"/>
</dbReference>
<organism evidence="7 8">
    <name type="scientific">Variovorax paradoxus</name>
    <dbReference type="NCBI Taxonomy" id="34073"/>
    <lineage>
        <taxon>Bacteria</taxon>
        <taxon>Pseudomonadati</taxon>
        <taxon>Pseudomonadota</taxon>
        <taxon>Betaproteobacteria</taxon>
        <taxon>Burkholderiales</taxon>
        <taxon>Comamonadaceae</taxon>
        <taxon>Variovorax</taxon>
    </lineage>
</organism>
<feature type="domain" description="Response regulatory" evidence="6">
    <location>
        <begin position="17"/>
        <end position="133"/>
    </location>
</feature>
<dbReference type="AlphaFoldDB" id="A0AAW8ELR4"/>
<protein>
    <submittedName>
        <fullName evidence="7">DNA-binding NarL/FixJ family response regulator</fullName>
    </submittedName>
</protein>
<dbReference type="PRINTS" id="PR00038">
    <property type="entry name" value="HTHLUXR"/>
</dbReference>
<dbReference type="PANTHER" id="PTHR43214:SF41">
    <property type="entry name" value="NITRATE_NITRITE RESPONSE REGULATOR PROTEIN NARP"/>
    <property type="match status" value="1"/>
</dbReference>
<gene>
    <name evidence="7" type="ORF">J2W39_004821</name>
</gene>
<dbReference type="Proteomes" id="UP001224845">
    <property type="component" value="Unassembled WGS sequence"/>
</dbReference>
<comment type="caution">
    <text evidence="4">Lacks conserved residue(s) required for the propagation of feature annotation.</text>
</comment>
<dbReference type="GO" id="GO:0000160">
    <property type="term" value="P:phosphorelay signal transduction system"/>
    <property type="evidence" value="ECO:0007669"/>
    <property type="project" value="InterPro"/>
</dbReference>
<evidence type="ECO:0000313" key="8">
    <source>
        <dbReference type="Proteomes" id="UP001224845"/>
    </source>
</evidence>
<dbReference type="InterPro" id="IPR000792">
    <property type="entry name" value="Tscrpt_reg_LuxR_C"/>
</dbReference>
<reference evidence="7" key="1">
    <citation type="submission" date="2023-07" db="EMBL/GenBank/DDBJ databases">
        <title>Sorghum-associated microbial communities from plants grown in Nebraska, USA.</title>
        <authorList>
            <person name="Schachtman D."/>
        </authorList>
    </citation>
    <scope>NUCLEOTIDE SEQUENCE</scope>
    <source>
        <strain evidence="7">DS3315</strain>
    </source>
</reference>
<keyword evidence="2 7" id="KW-0238">DNA-binding</keyword>
<dbReference type="RefSeq" id="WP_307595848.1">
    <property type="nucleotide sequence ID" value="NZ_CAXUQE020000001.1"/>
</dbReference>